<dbReference type="PANTHER" id="PTHR42724:SF1">
    <property type="entry name" value="TETRAACYLDISACCHARIDE 4'-KINASE, MITOCHONDRIAL-RELATED"/>
    <property type="match status" value="1"/>
</dbReference>
<evidence type="ECO:0000256" key="11">
    <source>
        <dbReference type="ARBA" id="ARBA00023098"/>
    </source>
</evidence>
<evidence type="ECO:0000256" key="10">
    <source>
        <dbReference type="ARBA" id="ARBA00022840"/>
    </source>
</evidence>
<dbReference type="Proteomes" id="UP001339883">
    <property type="component" value="Unassembled WGS sequence"/>
</dbReference>
<evidence type="ECO:0000256" key="9">
    <source>
        <dbReference type="ARBA" id="ARBA00022777"/>
    </source>
</evidence>
<dbReference type="SUPFAM" id="SSF52540">
    <property type="entry name" value="P-loop containing nucleoside triphosphate hydrolases"/>
    <property type="match status" value="1"/>
</dbReference>
<evidence type="ECO:0000256" key="5">
    <source>
        <dbReference type="ARBA" id="ARBA00022516"/>
    </source>
</evidence>
<dbReference type="InterPro" id="IPR027417">
    <property type="entry name" value="P-loop_NTPase"/>
</dbReference>
<keyword evidence="8 13" id="KW-0547">Nucleotide-binding</keyword>
<comment type="catalytic activity">
    <reaction evidence="13">
        <text>a lipid A disaccharide + ATP = a lipid IVA + ADP + H(+)</text>
        <dbReference type="Rhea" id="RHEA:67840"/>
        <dbReference type="ChEBI" id="CHEBI:15378"/>
        <dbReference type="ChEBI" id="CHEBI:30616"/>
        <dbReference type="ChEBI" id="CHEBI:176343"/>
        <dbReference type="ChEBI" id="CHEBI:176425"/>
        <dbReference type="ChEBI" id="CHEBI:456216"/>
        <dbReference type="EC" id="2.7.1.130"/>
    </reaction>
</comment>
<keyword evidence="6 13" id="KW-0441">Lipid A biosynthesis</keyword>
<comment type="pathway">
    <text evidence="2 13">Glycolipid biosynthesis; lipid IV(A) biosynthesis; lipid IV(A) from (3R)-3-hydroxytetradecanoyl-[acyl-carrier-protein] and UDP-N-acetyl-alpha-D-glucosamine: step 6/6.</text>
</comment>
<dbReference type="EMBL" id="VTDN01000002">
    <property type="protein sequence ID" value="MEB5476202.1"/>
    <property type="molecule type" value="Genomic_DNA"/>
</dbReference>
<reference evidence="14 15" key="1">
    <citation type="submission" date="2019-08" db="EMBL/GenBank/DDBJ databases">
        <title>Five species of Acinetobacter isolated from floral nectar and animal pollinators.</title>
        <authorList>
            <person name="Hendry T.A."/>
        </authorList>
    </citation>
    <scope>NUCLEOTIDE SEQUENCE [LARGE SCALE GENOMIC DNA]</scope>
    <source>
        <strain evidence="14 15">MD18.27</strain>
    </source>
</reference>
<keyword evidence="5 13" id="KW-0444">Lipid biosynthesis</keyword>
<comment type="similarity">
    <text evidence="13">Belongs to the LpxK family.</text>
</comment>
<keyword evidence="10 13" id="KW-0067">ATP-binding</keyword>
<name>A0ABU6DQQ7_9GAMM</name>
<dbReference type="RefSeq" id="WP_325774757.1">
    <property type="nucleotide sequence ID" value="NZ_VTDN01000002.1"/>
</dbReference>
<keyword evidence="9 13" id="KW-0418">Kinase</keyword>
<gene>
    <name evidence="13" type="primary">lpxK</name>
    <name evidence="14" type="ORF">I2F25_03905</name>
</gene>
<evidence type="ECO:0000256" key="4">
    <source>
        <dbReference type="ARBA" id="ARBA00016436"/>
    </source>
</evidence>
<dbReference type="PANTHER" id="PTHR42724">
    <property type="entry name" value="TETRAACYLDISACCHARIDE 4'-KINASE"/>
    <property type="match status" value="1"/>
</dbReference>
<dbReference type="InterPro" id="IPR003758">
    <property type="entry name" value="LpxK"/>
</dbReference>
<comment type="function">
    <text evidence="1 13">Transfers the gamma-phosphate of ATP to the 4'-position of a tetraacyldisaccharide 1-phosphate intermediate (termed DS-1-P) to form tetraacyldisaccharide 1,4'-bis-phosphate (lipid IVA).</text>
</comment>
<evidence type="ECO:0000256" key="6">
    <source>
        <dbReference type="ARBA" id="ARBA00022556"/>
    </source>
</evidence>
<keyword evidence="15" id="KW-1185">Reference proteome</keyword>
<evidence type="ECO:0000256" key="1">
    <source>
        <dbReference type="ARBA" id="ARBA00002274"/>
    </source>
</evidence>
<comment type="caution">
    <text evidence="14">The sequence shown here is derived from an EMBL/GenBank/DDBJ whole genome shotgun (WGS) entry which is preliminary data.</text>
</comment>
<evidence type="ECO:0000313" key="14">
    <source>
        <dbReference type="EMBL" id="MEB5476202.1"/>
    </source>
</evidence>
<evidence type="ECO:0000256" key="7">
    <source>
        <dbReference type="ARBA" id="ARBA00022679"/>
    </source>
</evidence>
<evidence type="ECO:0000256" key="8">
    <source>
        <dbReference type="ARBA" id="ARBA00022741"/>
    </source>
</evidence>
<sequence length="337" mass="38374">MSLAQKIQEAWNKQSNWLVLLRPFAYLYKKAFDYNKQAYLSGRKKVYHAPIPVMVIGNITVGGSGKTPLLIALVKYLQKKNIKVGVISRGYGGNGPFPMLVSPTTSVASVGDEPALIVSLTHVPMSVGANRQKSIELLLENHPNLDFIISDDGLQHWALGRDLEWIVVDYKRGLGNEKLLPEGFLREPKERLQKSTVIEHFSTEMPDKTLSMYLQIGKPYCLNETKTIFHHEQRFHAVVGIGYPERFYQSLNQIGVKDIQKHAFEDHYEYTLSDLIFDDNHPIITTEKDAVKIKAILQNDCTSKVNREVWVLPVEAILSDSCYLLLQQQLHKFNIQI</sequence>
<keyword evidence="7 13" id="KW-0808">Transferase</keyword>
<dbReference type="GO" id="GO:0009029">
    <property type="term" value="F:lipid-A 4'-kinase activity"/>
    <property type="evidence" value="ECO:0007669"/>
    <property type="project" value="UniProtKB-EC"/>
</dbReference>
<organism evidence="14 15">
    <name type="scientific">Acinetobacter pollinis</name>
    <dbReference type="NCBI Taxonomy" id="2605270"/>
    <lineage>
        <taxon>Bacteria</taxon>
        <taxon>Pseudomonadati</taxon>
        <taxon>Pseudomonadota</taxon>
        <taxon>Gammaproteobacteria</taxon>
        <taxon>Moraxellales</taxon>
        <taxon>Moraxellaceae</taxon>
        <taxon>Acinetobacter</taxon>
    </lineage>
</organism>
<dbReference type="NCBIfam" id="TIGR00682">
    <property type="entry name" value="lpxK"/>
    <property type="match status" value="1"/>
</dbReference>
<evidence type="ECO:0000256" key="3">
    <source>
        <dbReference type="ARBA" id="ARBA00012071"/>
    </source>
</evidence>
<protein>
    <recommendedName>
        <fullName evidence="4 13">Tetraacyldisaccharide 4'-kinase</fullName>
        <ecNumber evidence="3 13">2.7.1.130</ecNumber>
    </recommendedName>
    <alternativeName>
        <fullName evidence="12 13">Lipid A 4'-kinase</fullName>
    </alternativeName>
</protein>
<evidence type="ECO:0000256" key="13">
    <source>
        <dbReference type="HAMAP-Rule" id="MF_00409"/>
    </source>
</evidence>
<keyword evidence="11 13" id="KW-0443">Lipid metabolism</keyword>
<proteinExistence type="inferred from homology"/>
<feature type="binding site" evidence="13">
    <location>
        <begin position="60"/>
        <end position="67"/>
    </location>
    <ligand>
        <name>ATP</name>
        <dbReference type="ChEBI" id="CHEBI:30616"/>
    </ligand>
</feature>
<dbReference type="HAMAP" id="MF_00409">
    <property type="entry name" value="LpxK"/>
    <property type="match status" value="1"/>
</dbReference>
<evidence type="ECO:0000256" key="12">
    <source>
        <dbReference type="ARBA" id="ARBA00029757"/>
    </source>
</evidence>
<evidence type="ECO:0000256" key="2">
    <source>
        <dbReference type="ARBA" id="ARBA00004870"/>
    </source>
</evidence>
<dbReference type="Pfam" id="PF02606">
    <property type="entry name" value="LpxK"/>
    <property type="match status" value="1"/>
</dbReference>
<evidence type="ECO:0000313" key="15">
    <source>
        <dbReference type="Proteomes" id="UP001339883"/>
    </source>
</evidence>
<accession>A0ABU6DQQ7</accession>
<dbReference type="EC" id="2.7.1.130" evidence="3 13"/>